<dbReference type="CDD" id="cd00586">
    <property type="entry name" value="4HBT"/>
    <property type="match status" value="1"/>
</dbReference>
<organism evidence="4 5">
    <name type="scientific">Coprococcus eutactus</name>
    <dbReference type="NCBI Taxonomy" id="33043"/>
    <lineage>
        <taxon>Bacteria</taxon>
        <taxon>Bacillati</taxon>
        <taxon>Bacillota</taxon>
        <taxon>Clostridia</taxon>
        <taxon>Lachnospirales</taxon>
        <taxon>Lachnospiraceae</taxon>
        <taxon>Coprococcus</taxon>
    </lineage>
</organism>
<feature type="domain" description="Acyl-ACP thioesterase N-terminal hotdog" evidence="3">
    <location>
        <begin position="5"/>
        <end position="128"/>
    </location>
</feature>
<proteinExistence type="inferred from homology"/>
<dbReference type="InterPro" id="IPR045023">
    <property type="entry name" value="FATA/B"/>
</dbReference>
<dbReference type="EMBL" id="BLYL01000011">
    <property type="protein sequence ID" value="GFO94849.1"/>
    <property type="molecule type" value="Genomic_DNA"/>
</dbReference>
<evidence type="ECO:0000313" key="5">
    <source>
        <dbReference type="Proteomes" id="UP000660047"/>
    </source>
</evidence>
<dbReference type="InterPro" id="IPR002864">
    <property type="entry name" value="Acyl-ACP_thioesterase_NHD"/>
</dbReference>
<evidence type="ECO:0000256" key="1">
    <source>
        <dbReference type="ARBA" id="ARBA00006500"/>
    </source>
</evidence>
<dbReference type="Pfam" id="PF01643">
    <property type="entry name" value="Acyl-ACP_TE"/>
    <property type="match status" value="1"/>
</dbReference>
<evidence type="ECO:0000256" key="2">
    <source>
        <dbReference type="ARBA" id="ARBA00022946"/>
    </source>
</evidence>
<sequence length="239" mass="27790">MYSYEAIVRYSETGGNKISNMATIANYFQDCAILQSEEVGIGLDYLAEHHRAWFLVSWQIEVVRYPAMGEKIKVRTWAYDFKASLGFRNIDILDENGERIVKAASIWSYMDTERLRPVKIDKEVSDAYPMEPAIDMEYAPRKVKLLGDAETIDTRKVMSYQIDSNNHMNNEAYIALAQEYVDDVADIIAVRAEYKMQYVKDDVIVVKRFIDDRYVQIILADEEDRTRCVVQFERSSKDI</sequence>
<reference evidence="4" key="1">
    <citation type="submission" date="2020-06" db="EMBL/GenBank/DDBJ databases">
        <title>Characterization of fructooligosaccharide metabolism and fructooligosaccharide-degrading enzymes in human commensal butyrate producers.</title>
        <authorList>
            <person name="Tanno H."/>
            <person name="Fujii T."/>
            <person name="Hirano K."/>
            <person name="Maeno S."/>
            <person name="Tonozuka T."/>
            <person name="Sakamoto M."/>
            <person name="Ohkuma M."/>
            <person name="Tochio T."/>
            <person name="Endo A."/>
        </authorList>
    </citation>
    <scope>NUCLEOTIDE SEQUENCE</scope>
    <source>
        <strain evidence="4">JCM 31265</strain>
    </source>
</reference>
<dbReference type="Proteomes" id="UP000660047">
    <property type="component" value="Unassembled WGS sequence"/>
</dbReference>
<dbReference type="AlphaFoldDB" id="A0AAI9NZ52"/>
<dbReference type="GO" id="GO:0016297">
    <property type="term" value="F:fatty acyl-[ACP] hydrolase activity"/>
    <property type="evidence" value="ECO:0007669"/>
    <property type="project" value="InterPro"/>
</dbReference>
<dbReference type="Gene3D" id="3.10.129.10">
    <property type="entry name" value="Hotdog Thioesterase"/>
    <property type="match status" value="1"/>
</dbReference>
<comment type="caution">
    <text evidence="4">The sequence shown here is derived from an EMBL/GenBank/DDBJ whole genome shotgun (WGS) entry which is preliminary data.</text>
</comment>
<dbReference type="PANTHER" id="PTHR31727">
    <property type="entry name" value="OLEOYL-ACYL CARRIER PROTEIN THIOESTERASE 1, CHLOROPLASTIC"/>
    <property type="match status" value="1"/>
</dbReference>
<name>A0AAI9NZ52_9FIRM</name>
<dbReference type="GO" id="GO:0000036">
    <property type="term" value="F:acyl carrier activity"/>
    <property type="evidence" value="ECO:0007669"/>
    <property type="project" value="TreeGrafter"/>
</dbReference>
<dbReference type="InterPro" id="IPR029069">
    <property type="entry name" value="HotDog_dom_sf"/>
</dbReference>
<evidence type="ECO:0000259" key="3">
    <source>
        <dbReference type="Pfam" id="PF01643"/>
    </source>
</evidence>
<comment type="similarity">
    <text evidence="1">Belongs to the acyl-ACP thioesterase family.</text>
</comment>
<dbReference type="RefSeq" id="WP_015533431.1">
    <property type="nucleotide sequence ID" value="NZ_BLYL01000011.1"/>
</dbReference>
<dbReference type="PANTHER" id="PTHR31727:SF6">
    <property type="entry name" value="OLEOYL-ACYL CARRIER PROTEIN THIOESTERASE 1, CHLOROPLASTIC"/>
    <property type="match status" value="1"/>
</dbReference>
<gene>
    <name evidence="4" type="ORF">COEU31_18950</name>
</gene>
<keyword evidence="2" id="KW-0809">Transit peptide</keyword>
<evidence type="ECO:0000313" key="4">
    <source>
        <dbReference type="EMBL" id="GFO94849.1"/>
    </source>
</evidence>
<dbReference type="SUPFAM" id="SSF54637">
    <property type="entry name" value="Thioesterase/thiol ester dehydrase-isomerase"/>
    <property type="match status" value="2"/>
</dbReference>
<protein>
    <recommendedName>
        <fullName evidence="3">Acyl-ACP thioesterase N-terminal hotdog domain-containing protein</fullName>
    </recommendedName>
</protein>
<accession>A0AAI9NZ52</accession>